<protein>
    <submittedName>
        <fullName evidence="2">Uncharacterized protein</fullName>
    </submittedName>
</protein>
<evidence type="ECO:0000313" key="2">
    <source>
        <dbReference type="EMBL" id="QJA94544.1"/>
    </source>
</evidence>
<organism evidence="2">
    <name type="scientific">viral metagenome</name>
    <dbReference type="NCBI Taxonomy" id="1070528"/>
    <lineage>
        <taxon>unclassified sequences</taxon>
        <taxon>metagenomes</taxon>
        <taxon>organismal metagenomes</taxon>
    </lineage>
</organism>
<accession>A0A6M3LML2</accession>
<name>A0A6M3LML2_9ZZZZ</name>
<dbReference type="EMBL" id="MT143241">
    <property type="protein sequence ID" value="QJA94544.1"/>
    <property type="molecule type" value="Genomic_DNA"/>
</dbReference>
<evidence type="ECO:0000313" key="1">
    <source>
        <dbReference type="EMBL" id="QJA69058.1"/>
    </source>
</evidence>
<sequence>MIEITQVIYEFHNKETDTTNGVYCVKLNGKPHVFIRNDNSVGAVCHYLSKSASECVSIIRDDVKQDFLEQVALMEE</sequence>
<dbReference type="AlphaFoldDB" id="A0A6M3LML2"/>
<dbReference type="EMBL" id="MT141673">
    <property type="protein sequence ID" value="QJA69058.1"/>
    <property type="molecule type" value="Genomic_DNA"/>
</dbReference>
<gene>
    <name evidence="1" type="ORF">MM415A05162_0010</name>
    <name evidence="2" type="ORF">MM415B03825_0002</name>
</gene>
<proteinExistence type="predicted"/>
<reference evidence="2" key="1">
    <citation type="submission" date="2020-03" db="EMBL/GenBank/DDBJ databases">
        <title>The deep terrestrial virosphere.</title>
        <authorList>
            <person name="Holmfeldt K."/>
            <person name="Nilsson E."/>
            <person name="Simone D."/>
            <person name="Lopez-Fernandez M."/>
            <person name="Wu X."/>
            <person name="de Brujin I."/>
            <person name="Lundin D."/>
            <person name="Andersson A."/>
            <person name="Bertilsson S."/>
            <person name="Dopson M."/>
        </authorList>
    </citation>
    <scope>NUCLEOTIDE SEQUENCE</scope>
    <source>
        <strain evidence="1">MM415A05162</strain>
        <strain evidence="2">MM415B03825</strain>
    </source>
</reference>